<gene>
    <name evidence="2" type="ORF">ACFFTO_29060</name>
</gene>
<evidence type="ECO:0000313" key="3">
    <source>
        <dbReference type="Proteomes" id="UP001589535"/>
    </source>
</evidence>
<evidence type="ECO:0000313" key="2">
    <source>
        <dbReference type="EMBL" id="MFB9688246.1"/>
    </source>
</evidence>
<evidence type="ECO:0000256" key="1">
    <source>
        <dbReference type="SAM" id="MobiDB-lite"/>
    </source>
</evidence>
<dbReference type="Proteomes" id="UP001589535">
    <property type="component" value="Unassembled WGS sequence"/>
</dbReference>
<proteinExistence type="predicted"/>
<accession>A0ABV5UCU4</accession>
<dbReference type="RefSeq" id="WP_378199955.1">
    <property type="nucleotide sequence ID" value="NZ_JBHMBK010000025.1"/>
</dbReference>
<sequence>MTIVEPSFPRKKMEGSPRKHSKYYRCPARTLTPQLVQAQPTPKTGDDGAARKLLEDCGFDHRELVVFIADESS</sequence>
<organism evidence="2 3">
    <name type="scientific">Amycolatopsis plumensis</name>
    <dbReference type="NCBI Taxonomy" id="236508"/>
    <lineage>
        <taxon>Bacteria</taxon>
        <taxon>Bacillati</taxon>
        <taxon>Actinomycetota</taxon>
        <taxon>Actinomycetes</taxon>
        <taxon>Pseudonocardiales</taxon>
        <taxon>Pseudonocardiaceae</taxon>
        <taxon>Amycolatopsis</taxon>
    </lineage>
</organism>
<dbReference type="EMBL" id="JBHMBK010000025">
    <property type="protein sequence ID" value="MFB9688246.1"/>
    <property type="molecule type" value="Genomic_DNA"/>
</dbReference>
<feature type="region of interest" description="Disordered" evidence="1">
    <location>
        <begin position="1"/>
        <end position="21"/>
    </location>
</feature>
<comment type="caution">
    <text evidence="2">The sequence shown here is derived from an EMBL/GenBank/DDBJ whole genome shotgun (WGS) entry which is preliminary data.</text>
</comment>
<keyword evidence="3" id="KW-1185">Reference proteome</keyword>
<protein>
    <submittedName>
        <fullName evidence="2">Uncharacterized protein</fullName>
    </submittedName>
</protein>
<reference evidence="2 3" key="1">
    <citation type="submission" date="2024-09" db="EMBL/GenBank/DDBJ databases">
        <authorList>
            <person name="Sun Q."/>
            <person name="Mori K."/>
        </authorList>
    </citation>
    <scope>NUCLEOTIDE SEQUENCE [LARGE SCALE GENOMIC DNA]</scope>
    <source>
        <strain evidence="2 3">JCM 13852</strain>
    </source>
</reference>
<name>A0ABV5UCU4_9PSEU</name>